<dbReference type="STRING" id="310780.SAMN05216267_100776"/>
<organism evidence="3 4">
    <name type="scientific">Actinacidiphila rubida</name>
    <dbReference type="NCBI Taxonomy" id="310780"/>
    <lineage>
        <taxon>Bacteria</taxon>
        <taxon>Bacillati</taxon>
        <taxon>Actinomycetota</taxon>
        <taxon>Actinomycetes</taxon>
        <taxon>Kitasatosporales</taxon>
        <taxon>Streptomycetaceae</taxon>
        <taxon>Actinacidiphila</taxon>
    </lineage>
</organism>
<gene>
    <name evidence="3" type="ORF">SAMN05216267_100776</name>
</gene>
<feature type="transmembrane region" description="Helical" evidence="2">
    <location>
        <begin position="9"/>
        <end position="27"/>
    </location>
</feature>
<keyword evidence="2" id="KW-0812">Transmembrane</keyword>
<sequence>MPRPTIAQVAYGSLTVVLTTVALLLATDARSGAAVAGLAAAGLLAGLLMATALAPRGRRAGAAAAATAHVPAADPTAGREPVAAGMSVPRARVSPSAERRVTAHSLRR</sequence>
<dbReference type="RefSeq" id="WP_069464092.1">
    <property type="nucleotide sequence ID" value="NZ_FODD01000007.1"/>
</dbReference>
<keyword evidence="2" id="KW-0472">Membrane</keyword>
<dbReference type="Proteomes" id="UP000181951">
    <property type="component" value="Unassembled WGS sequence"/>
</dbReference>
<name>A0A1H8HX09_9ACTN</name>
<feature type="transmembrane region" description="Helical" evidence="2">
    <location>
        <begin position="33"/>
        <end position="54"/>
    </location>
</feature>
<protein>
    <submittedName>
        <fullName evidence="3">Uncharacterized protein</fullName>
    </submittedName>
</protein>
<evidence type="ECO:0000256" key="1">
    <source>
        <dbReference type="SAM" id="MobiDB-lite"/>
    </source>
</evidence>
<evidence type="ECO:0000313" key="3">
    <source>
        <dbReference type="EMBL" id="SEN60248.1"/>
    </source>
</evidence>
<evidence type="ECO:0000313" key="4">
    <source>
        <dbReference type="Proteomes" id="UP000181951"/>
    </source>
</evidence>
<evidence type="ECO:0000256" key="2">
    <source>
        <dbReference type="SAM" id="Phobius"/>
    </source>
</evidence>
<keyword evidence="4" id="KW-1185">Reference proteome</keyword>
<dbReference type="EMBL" id="FODD01000007">
    <property type="protein sequence ID" value="SEN60248.1"/>
    <property type="molecule type" value="Genomic_DNA"/>
</dbReference>
<dbReference type="AlphaFoldDB" id="A0A1H8HX09"/>
<proteinExistence type="predicted"/>
<reference evidence="3 4" key="1">
    <citation type="submission" date="2016-10" db="EMBL/GenBank/DDBJ databases">
        <authorList>
            <person name="de Groot N.N."/>
        </authorList>
    </citation>
    <scope>NUCLEOTIDE SEQUENCE [LARGE SCALE GENOMIC DNA]</scope>
    <source>
        <strain evidence="3 4">CGMCC 4.2026</strain>
    </source>
</reference>
<accession>A0A1H8HX09</accession>
<keyword evidence="2" id="KW-1133">Transmembrane helix</keyword>
<feature type="compositionally biased region" description="Low complexity" evidence="1">
    <location>
        <begin position="64"/>
        <end position="76"/>
    </location>
</feature>
<feature type="region of interest" description="Disordered" evidence="1">
    <location>
        <begin position="64"/>
        <end position="108"/>
    </location>
</feature>